<feature type="domain" description="ABC transporter" evidence="8">
    <location>
        <begin position="286"/>
        <end position="525"/>
    </location>
</feature>
<dbReference type="InterPro" id="IPR013563">
    <property type="entry name" value="Oligopep_ABC_C"/>
</dbReference>
<keyword evidence="10" id="KW-1185">Reference proteome</keyword>
<evidence type="ECO:0000256" key="3">
    <source>
        <dbReference type="ARBA" id="ARBA00022448"/>
    </source>
</evidence>
<keyword evidence="5" id="KW-0547">Nucleotide-binding</keyword>
<dbReference type="CDD" id="cd03257">
    <property type="entry name" value="ABC_NikE_OppD_transporters"/>
    <property type="match status" value="2"/>
</dbReference>
<dbReference type="SUPFAM" id="SSF52540">
    <property type="entry name" value="P-loop containing nucleoside triphosphate hydrolases"/>
    <property type="match status" value="2"/>
</dbReference>
<evidence type="ECO:0000256" key="4">
    <source>
        <dbReference type="ARBA" id="ARBA00022475"/>
    </source>
</evidence>
<feature type="domain" description="ABC transporter" evidence="8">
    <location>
        <begin position="9"/>
        <end position="256"/>
    </location>
</feature>
<dbReference type="EMBL" id="FQZC01000002">
    <property type="protein sequence ID" value="SHJ19030.1"/>
    <property type="molecule type" value="Genomic_DNA"/>
</dbReference>
<dbReference type="Pfam" id="PF00005">
    <property type="entry name" value="ABC_tran"/>
    <property type="match status" value="2"/>
</dbReference>
<dbReference type="InterPro" id="IPR027417">
    <property type="entry name" value="P-loop_NTPase"/>
</dbReference>
<evidence type="ECO:0000313" key="10">
    <source>
        <dbReference type="Proteomes" id="UP000184290"/>
    </source>
</evidence>
<comment type="subcellular location">
    <subcellularLocation>
        <location evidence="1">Cell inner membrane</location>
        <topology evidence="1">Peripheral membrane protein</topology>
    </subcellularLocation>
</comment>
<comment type="similarity">
    <text evidence="2">Belongs to the ABC transporter superfamily.</text>
</comment>
<dbReference type="PANTHER" id="PTHR43297">
    <property type="entry name" value="OLIGOPEPTIDE TRANSPORT ATP-BINDING PROTEIN APPD"/>
    <property type="match status" value="1"/>
</dbReference>
<dbReference type="InterPro" id="IPR050388">
    <property type="entry name" value="ABC_Ni/Peptide_Import"/>
</dbReference>
<evidence type="ECO:0000256" key="5">
    <source>
        <dbReference type="ARBA" id="ARBA00022741"/>
    </source>
</evidence>
<keyword evidence="3" id="KW-0813">Transport</keyword>
<dbReference type="InterPro" id="IPR003439">
    <property type="entry name" value="ABC_transporter-like_ATP-bd"/>
</dbReference>
<proteinExistence type="inferred from homology"/>
<dbReference type="NCBIfam" id="NF008453">
    <property type="entry name" value="PRK11308.1"/>
    <property type="match status" value="2"/>
</dbReference>
<dbReference type="PANTHER" id="PTHR43297:SF2">
    <property type="entry name" value="DIPEPTIDE TRANSPORT ATP-BINDING PROTEIN DPPD"/>
    <property type="match status" value="1"/>
</dbReference>
<dbReference type="PROSITE" id="PS00211">
    <property type="entry name" value="ABC_TRANSPORTER_1"/>
    <property type="match status" value="2"/>
</dbReference>
<evidence type="ECO:0000256" key="2">
    <source>
        <dbReference type="ARBA" id="ARBA00005417"/>
    </source>
</evidence>
<accession>A0ABY1IHT5</accession>
<gene>
    <name evidence="9" type="ORF">SAMN02745911_1963</name>
</gene>
<name>A0ABY1IHT5_9HYPH</name>
<dbReference type="Gene3D" id="3.40.50.300">
    <property type="entry name" value="P-loop containing nucleotide triphosphate hydrolases"/>
    <property type="match status" value="2"/>
</dbReference>
<dbReference type="PROSITE" id="PS50893">
    <property type="entry name" value="ABC_TRANSPORTER_2"/>
    <property type="match status" value="2"/>
</dbReference>
<evidence type="ECO:0000313" key="9">
    <source>
        <dbReference type="EMBL" id="SHJ19030.1"/>
    </source>
</evidence>
<evidence type="ECO:0000256" key="1">
    <source>
        <dbReference type="ARBA" id="ARBA00004417"/>
    </source>
</evidence>
<reference evidence="9 10" key="1">
    <citation type="submission" date="2016-11" db="EMBL/GenBank/DDBJ databases">
        <authorList>
            <person name="Varghese N."/>
            <person name="Submissions S."/>
        </authorList>
    </citation>
    <scope>NUCLEOTIDE SEQUENCE [LARGE SCALE GENOMIC DNA]</scope>
    <source>
        <strain evidence="9 10">DSM 21988</strain>
    </source>
</reference>
<dbReference type="Proteomes" id="UP000184290">
    <property type="component" value="Unassembled WGS sequence"/>
</dbReference>
<dbReference type="InterPro" id="IPR017871">
    <property type="entry name" value="ABC_transporter-like_CS"/>
</dbReference>
<sequence>MSDDDILTLTGLDVTFATEDGPVHAARGVSFGVRRGETLAVVGESGSGKSQTMMAVMGLLAANGHATGSARYHGTELIGLPPKELNRYRGARISMIFQEPMTSLDPLYTVGRQIREVIRHHNPMPGRAARARALELLALVGIPEPERRIDAYPHELSGGQRQRVMIAMALANEPELLIADEPTTALDVTVQAQILDLIASLQKRLGMAVLLITHDLGVVRNYASRVVVMRRGEVVETGPASTIFDHPQHDYTRMLIAAEPAGRKPPVPAGTPSILSARDVSVDYLLRGNGFLRGTRLFRAVDKISLDLKRGQTIGIVGESGSGKSTLGRAILRLVPSEGRILFEGQEIGTRDKAAMRPLRRELQLMFQDPYGSLSPRLTVGEVITEGLLVHEPSIGKAERDRRAAAALEEVGLPPSARNRYPHEFSGGQRQRIAIARAIILKPKVIVLDEPTSALDRSVQVQIVALLRKLQDEHGLSYVFISHDLSVVRAMSDHIMVMKDGMLMEEGGTDDIFTRPKADYTRSLIAAAFQDVRAQAAARVSSSDAMSMTNR</sequence>
<dbReference type="GO" id="GO:0005524">
    <property type="term" value="F:ATP binding"/>
    <property type="evidence" value="ECO:0007669"/>
    <property type="project" value="UniProtKB-KW"/>
</dbReference>
<evidence type="ECO:0000256" key="6">
    <source>
        <dbReference type="ARBA" id="ARBA00022840"/>
    </source>
</evidence>
<comment type="caution">
    <text evidence="9">The sequence shown here is derived from an EMBL/GenBank/DDBJ whole genome shotgun (WGS) entry which is preliminary data.</text>
</comment>
<keyword evidence="6 9" id="KW-0067">ATP-binding</keyword>
<protein>
    <submittedName>
        <fullName evidence="9">Oligopeptide transport system ATP-binding protein</fullName>
    </submittedName>
</protein>
<keyword evidence="7" id="KW-0472">Membrane</keyword>
<keyword evidence="4" id="KW-1003">Cell membrane</keyword>
<dbReference type="Pfam" id="PF08352">
    <property type="entry name" value="oligo_HPY"/>
    <property type="match status" value="2"/>
</dbReference>
<dbReference type="InterPro" id="IPR003593">
    <property type="entry name" value="AAA+_ATPase"/>
</dbReference>
<dbReference type="SMART" id="SM00382">
    <property type="entry name" value="AAA"/>
    <property type="match status" value="2"/>
</dbReference>
<dbReference type="NCBIfam" id="NF007739">
    <property type="entry name" value="PRK10419.1"/>
    <property type="match status" value="2"/>
</dbReference>
<organism evidence="9 10">
    <name type="scientific">Aureimonas altamirensis DSM 21988</name>
    <dbReference type="NCBI Taxonomy" id="1121026"/>
    <lineage>
        <taxon>Bacteria</taxon>
        <taxon>Pseudomonadati</taxon>
        <taxon>Pseudomonadota</taxon>
        <taxon>Alphaproteobacteria</taxon>
        <taxon>Hyphomicrobiales</taxon>
        <taxon>Aurantimonadaceae</taxon>
        <taxon>Aureimonas</taxon>
    </lineage>
</organism>
<evidence type="ECO:0000259" key="8">
    <source>
        <dbReference type="PROSITE" id="PS50893"/>
    </source>
</evidence>
<evidence type="ECO:0000256" key="7">
    <source>
        <dbReference type="ARBA" id="ARBA00023136"/>
    </source>
</evidence>